<sequence length="100" mass="11415">MHVIIDSTTFTNLFMIQSPDHLTHKNKFDCEICLPPYCEVCTKTSFSSTTSPSFYKIRFSGYSNFTLNECNFCKDHVAVAMNPSRRSPNTEFALLCLLCL</sequence>
<comment type="caution">
    <text evidence="1">The sequence shown here is derived from an EMBL/GenBank/DDBJ whole genome shotgun (WGS) entry which is preliminary data.</text>
</comment>
<reference evidence="1 2" key="1">
    <citation type="journal article" date="2020" name="IScience">
        <title>Genome Sequencing of the Endangered Kingdonia uniflora (Circaeasteraceae, Ranunculales) Reveals Potential Mechanisms of Evolutionary Specialization.</title>
        <authorList>
            <person name="Sun Y."/>
            <person name="Deng T."/>
            <person name="Zhang A."/>
            <person name="Moore M.J."/>
            <person name="Landis J.B."/>
            <person name="Lin N."/>
            <person name="Zhang H."/>
            <person name="Zhang X."/>
            <person name="Huang J."/>
            <person name="Zhang X."/>
            <person name="Sun H."/>
            <person name="Wang H."/>
        </authorList>
    </citation>
    <scope>NUCLEOTIDE SEQUENCE [LARGE SCALE GENOMIC DNA]</scope>
    <source>
        <strain evidence="1">TB1705</strain>
        <tissue evidence="1">Leaf</tissue>
    </source>
</reference>
<keyword evidence="2" id="KW-1185">Reference proteome</keyword>
<evidence type="ECO:0000313" key="1">
    <source>
        <dbReference type="EMBL" id="KAF6136062.1"/>
    </source>
</evidence>
<dbReference type="EMBL" id="JACGCM010002763">
    <property type="protein sequence ID" value="KAF6136062.1"/>
    <property type="molecule type" value="Genomic_DNA"/>
</dbReference>
<dbReference type="AlphaFoldDB" id="A0A7J7L0H5"/>
<organism evidence="1 2">
    <name type="scientific">Kingdonia uniflora</name>
    <dbReference type="NCBI Taxonomy" id="39325"/>
    <lineage>
        <taxon>Eukaryota</taxon>
        <taxon>Viridiplantae</taxon>
        <taxon>Streptophyta</taxon>
        <taxon>Embryophyta</taxon>
        <taxon>Tracheophyta</taxon>
        <taxon>Spermatophyta</taxon>
        <taxon>Magnoliopsida</taxon>
        <taxon>Ranunculales</taxon>
        <taxon>Circaeasteraceae</taxon>
        <taxon>Kingdonia</taxon>
    </lineage>
</organism>
<dbReference type="Proteomes" id="UP000541444">
    <property type="component" value="Unassembled WGS sequence"/>
</dbReference>
<name>A0A7J7L0H5_9MAGN</name>
<proteinExistence type="predicted"/>
<gene>
    <name evidence="1" type="ORF">GIB67_000466</name>
</gene>
<evidence type="ECO:0000313" key="2">
    <source>
        <dbReference type="Proteomes" id="UP000541444"/>
    </source>
</evidence>
<accession>A0A7J7L0H5</accession>
<protein>
    <submittedName>
        <fullName evidence="1">Uncharacterized protein</fullName>
    </submittedName>
</protein>